<dbReference type="InterPro" id="IPR013783">
    <property type="entry name" value="Ig-like_fold"/>
</dbReference>
<dbReference type="GO" id="GO:0000272">
    <property type="term" value="P:polysaccharide catabolic process"/>
    <property type="evidence" value="ECO:0007669"/>
    <property type="project" value="InterPro"/>
</dbReference>
<comment type="catalytic activity">
    <reaction evidence="1 12">
        <text>Endohydrolysis of (1-&gt;4)-alpha-D-glucosidic linkages in polysaccharides containing three or more (1-&gt;4)-alpha-linked D-glucose units.</text>
        <dbReference type="EC" id="3.2.1.1"/>
    </reaction>
</comment>
<comment type="similarity">
    <text evidence="3 11">Belongs to the glycosyl hydrolase 13 family.</text>
</comment>
<accession>A0A9D1CUD4</accession>
<feature type="chain" id="PRO_5038802212" description="Alpha-amylase" evidence="14">
    <location>
        <begin position="30"/>
        <end position="887"/>
    </location>
</feature>
<evidence type="ECO:0000256" key="7">
    <source>
        <dbReference type="ARBA" id="ARBA00022801"/>
    </source>
</evidence>
<dbReference type="CDD" id="cd14256">
    <property type="entry name" value="Dockerin_I"/>
    <property type="match status" value="1"/>
</dbReference>
<evidence type="ECO:0000256" key="5">
    <source>
        <dbReference type="ARBA" id="ARBA00017303"/>
    </source>
</evidence>
<keyword evidence="10 12" id="KW-0326">Glycosidase</keyword>
<evidence type="ECO:0000256" key="1">
    <source>
        <dbReference type="ARBA" id="ARBA00000548"/>
    </source>
</evidence>
<dbReference type="GO" id="GO:0004556">
    <property type="term" value="F:alpha-amylase activity"/>
    <property type="evidence" value="ECO:0007669"/>
    <property type="project" value="UniProtKB-UniRule"/>
</dbReference>
<dbReference type="InterPro" id="IPR013780">
    <property type="entry name" value="Glyco_hydro_b"/>
</dbReference>
<dbReference type="GO" id="GO:0046872">
    <property type="term" value="F:metal ion binding"/>
    <property type="evidence" value="ECO:0007669"/>
    <property type="project" value="UniProtKB-KW"/>
</dbReference>
<feature type="compositionally biased region" description="Pro residues" evidence="13">
    <location>
        <begin position="756"/>
        <end position="770"/>
    </location>
</feature>
<comment type="caution">
    <text evidence="16">The sequence shown here is derived from an EMBL/GenBank/DDBJ whole genome shotgun (WGS) entry which is preliminary data.</text>
</comment>
<evidence type="ECO:0000256" key="9">
    <source>
        <dbReference type="ARBA" id="ARBA00023277"/>
    </source>
</evidence>
<dbReference type="SUPFAM" id="SSF63446">
    <property type="entry name" value="Type I dockerin domain"/>
    <property type="match status" value="1"/>
</dbReference>
<dbReference type="SMART" id="SM00632">
    <property type="entry name" value="Aamy_C"/>
    <property type="match status" value="1"/>
</dbReference>
<evidence type="ECO:0000256" key="6">
    <source>
        <dbReference type="ARBA" id="ARBA00022723"/>
    </source>
</evidence>
<dbReference type="Pfam" id="PF00128">
    <property type="entry name" value="Alpha-amylase"/>
    <property type="match status" value="1"/>
</dbReference>
<dbReference type="EC" id="3.2.1.1" evidence="4 12"/>
<evidence type="ECO:0000256" key="3">
    <source>
        <dbReference type="ARBA" id="ARBA00008061"/>
    </source>
</evidence>
<evidence type="ECO:0000256" key="2">
    <source>
        <dbReference type="ARBA" id="ARBA00001913"/>
    </source>
</evidence>
<name>A0A9D1CUD4_9FIRM</name>
<dbReference type="InterPro" id="IPR031319">
    <property type="entry name" value="A-amylase_C"/>
</dbReference>
<dbReference type="InterPro" id="IPR016134">
    <property type="entry name" value="Dockerin_dom"/>
</dbReference>
<dbReference type="PANTHER" id="PTHR43447">
    <property type="entry name" value="ALPHA-AMYLASE"/>
    <property type="match status" value="1"/>
</dbReference>
<proteinExistence type="inferred from homology"/>
<feature type="region of interest" description="Disordered" evidence="13">
    <location>
        <begin position="747"/>
        <end position="773"/>
    </location>
</feature>
<dbReference type="AlphaFoldDB" id="A0A9D1CUD4"/>
<gene>
    <name evidence="16" type="ORF">IAD32_05095</name>
</gene>
<dbReference type="Pfam" id="PF00404">
    <property type="entry name" value="Dockerin_1"/>
    <property type="match status" value="1"/>
</dbReference>
<evidence type="ECO:0000256" key="11">
    <source>
        <dbReference type="RuleBase" id="RU003615"/>
    </source>
</evidence>
<reference evidence="16" key="1">
    <citation type="submission" date="2020-10" db="EMBL/GenBank/DDBJ databases">
        <authorList>
            <person name="Gilroy R."/>
        </authorList>
    </citation>
    <scope>NUCLEOTIDE SEQUENCE</scope>
    <source>
        <strain evidence="16">ChiSjej1B19-3389</strain>
    </source>
</reference>
<evidence type="ECO:0000313" key="16">
    <source>
        <dbReference type="EMBL" id="HIQ80646.1"/>
    </source>
</evidence>
<dbReference type="Gene3D" id="3.20.20.80">
    <property type="entry name" value="Glycosidases"/>
    <property type="match status" value="1"/>
</dbReference>
<keyword evidence="6" id="KW-0479">Metal-binding</keyword>
<dbReference type="InterPro" id="IPR002105">
    <property type="entry name" value="Dockerin_1_rpt"/>
</dbReference>
<evidence type="ECO:0000259" key="15">
    <source>
        <dbReference type="PROSITE" id="PS51766"/>
    </source>
</evidence>
<dbReference type="Pfam" id="PF16738">
    <property type="entry name" value="CBM26"/>
    <property type="match status" value="2"/>
</dbReference>
<dbReference type="SUPFAM" id="SSF51011">
    <property type="entry name" value="Glycosyl hydrolase domain"/>
    <property type="match status" value="1"/>
</dbReference>
<dbReference type="Proteomes" id="UP000886787">
    <property type="component" value="Unassembled WGS sequence"/>
</dbReference>
<dbReference type="InterPro" id="IPR036439">
    <property type="entry name" value="Dockerin_dom_sf"/>
</dbReference>
<evidence type="ECO:0000256" key="8">
    <source>
        <dbReference type="ARBA" id="ARBA00022837"/>
    </source>
</evidence>
<reference evidence="16" key="2">
    <citation type="journal article" date="2021" name="PeerJ">
        <title>Extensive microbial diversity within the chicken gut microbiome revealed by metagenomics and culture.</title>
        <authorList>
            <person name="Gilroy R."/>
            <person name="Ravi A."/>
            <person name="Getino M."/>
            <person name="Pursley I."/>
            <person name="Horton D.L."/>
            <person name="Alikhan N.F."/>
            <person name="Baker D."/>
            <person name="Gharbi K."/>
            <person name="Hall N."/>
            <person name="Watson M."/>
            <person name="Adriaenssens E.M."/>
            <person name="Foster-Nyarko E."/>
            <person name="Jarju S."/>
            <person name="Secka A."/>
            <person name="Antonio M."/>
            <person name="Oren A."/>
            <person name="Chaudhuri R.R."/>
            <person name="La Ragione R."/>
            <person name="Hildebrand F."/>
            <person name="Pallen M.J."/>
        </authorList>
    </citation>
    <scope>NUCLEOTIDE SEQUENCE</scope>
    <source>
        <strain evidence="16">ChiSjej1B19-3389</strain>
    </source>
</reference>
<protein>
    <recommendedName>
        <fullName evidence="5 12">Alpha-amylase</fullName>
        <ecNumber evidence="4 12">3.2.1.1</ecNumber>
    </recommendedName>
</protein>
<sequence length="887" mass="96047">MILKKTTSLILTLCMAIAMFALPAVTVSAAPEQAEATAAADYGLVEKAQDGVILHAWNWSYNNIKANMQAIAQAGYSSVQTSPVQRPKDYSASYTDVKGQWWKLYQPTSLSFSDGNTWLGTKAEFKAMCDEAEKYGVKVIVDIVANHMADTGGSGNNAGNRSPQIDANIRNNDSYWHINNIWANDGSRYDMTQGSISQPDLNTGNSEVQQMILSLLNTCIDLGADGFRFDAAKHIELPNDSGCGSQFWPTVINGSKSHAGGKDIFYYGEILNTAATAISNYTQYMSVTDNYTGDEILANVNSGNASGAAASHYSTGAAANKVVLWAESHDTYMGSSGNTAGISNTKIKQAWAMVGSRNGATALFFARPAAKMGDASTDTTWKDKSVTEVNKFHNYFAGQSEYLSSNGSVAYNERGTTGVVISKLDGGGSVSLKANKMASGTYTDQITGNTFTVANGTISGTVGSDGIAVVYNAVTEPQNTISRQGGNFKTETLTLTLGLTNATSGTYQIDNGQIKTYTDTTQITIGAGVPVGTSIRVKLTATDGKTTTDVTYTFTKVLNTTTYVYFDNSQTNWSNVYCYMYNDSGATVVENAAWPGVAMAKNSDGLYEYQVPDELENSNVLFTAGSSGPQIPAQDEPGMVLNGSSMIYQDGQWQAYTDSNPTDPQPTDPEPTDPVGERYMLGDVTFDDNVTLEDVLEIQRYLAYVIDFTDLQLIAADVDRNGQTTIVDIMEIQKYIAKQSSIEDIGKVFNTSSPTDPQPTEPEPTEPEPTAPTAADTVTLYFSNGVNWDKVYMYTWQTDSSSENAQWPGQEMSPVGKNSFGETIYKIELNLNQYDNIIFNNGNGQQTQDIPISSASNNMGYYCDKSVQNDKGHYGYGTYEFDLSYIV</sequence>
<dbReference type="CDD" id="cd11315">
    <property type="entry name" value="AmyAc_bac1_AmyA"/>
    <property type="match status" value="1"/>
</dbReference>
<dbReference type="InterPro" id="IPR017853">
    <property type="entry name" value="GH"/>
</dbReference>
<evidence type="ECO:0000256" key="4">
    <source>
        <dbReference type="ARBA" id="ARBA00012595"/>
    </source>
</evidence>
<dbReference type="Gene3D" id="2.60.40.10">
    <property type="entry name" value="Immunoglobulins"/>
    <property type="match status" value="2"/>
</dbReference>
<dbReference type="SUPFAM" id="SSF51445">
    <property type="entry name" value="(Trans)glycosidases"/>
    <property type="match status" value="1"/>
</dbReference>
<dbReference type="InterPro" id="IPR006046">
    <property type="entry name" value="Alpha_amylase"/>
</dbReference>
<dbReference type="SMART" id="SM00642">
    <property type="entry name" value="Aamy"/>
    <property type="match status" value="1"/>
</dbReference>
<dbReference type="EMBL" id="DVFW01000026">
    <property type="protein sequence ID" value="HIQ80646.1"/>
    <property type="molecule type" value="Genomic_DNA"/>
</dbReference>
<keyword evidence="14" id="KW-0732">Signal</keyword>
<dbReference type="Gene3D" id="1.10.1330.10">
    <property type="entry name" value="Dockerin domain"/>
    <property type="match status" value="1"/>
</dbReference>
<dbReference type="PROSITE" id="PS51766">
    <property type="entry name" value="DOCKERIN"/>
    <property type="match status" value="1"/>
</dbReference>
<feature type="domain" description="Dockerin" evidence="15">
    <location>
        <begin position="677"/>
        <end position="747"/>
    </location>
</feature>
<feature type="signal peptide" evidence="14">
    <location>
        <begin position="1"/>
        <end position="29"/>
    </location>
</feature>
<dbReference type="Gene3D" id="2.60.40.1180">
    <property type="entry name" value="Golgi alpha-mannosidase II"/>
    <property type="match status" value="1"/>
</dbReference>
<dbReference type="PRINTS" id="PR00110">
    <property type="entry name" value="ALPHAAMYLASE"/>
</dbReference>
<dbReference type="InterPro" id="IPR031965">
    <property type="entry name" value="CBM26"/>
</dbReference>
<keyword evidence="9 12" id="KW-0119">Carbohydrate metabolism</keyword>
<evidence type="ECO:0000256" key="14">
    <source>
        <dbReference type="SAM" id="SignalP"/>
    </source>
</evidence>
<organism evidence="16 17">
    <name type="scientific">Candidatus Scatavimonas merdigallinarum</name>
    <dbReference type="NCBI Taxonomy" id="2840914"/>
    <lineage>
        <taxon>Bacteria</taxon>
        <taxon>Bacillati</taxon>
        <taxon>Bacillota</taxon>
        <taxon>Clostridia</taxon>
        <taxon>Eubacteriales</taxon>
        <taxon>Oscillospiraceae</taxon>
        <taxon>Oscillospiraceae incertae sedis</taxon>
        <taxon>Candidatus Scatavimonas</taxon>
    </lineage>
</organism>
<evidence type="ECO:0000256" key="10">
    <source>
        <dbReference type="ARBA" id="ARBA00023295"/>
    </source>
</evidence>
<keyword evidence="7 12" id="KW-0378">Hydrolase</keyword>
<evidence type="ECO:0000313" key="17">
    <source>
        <dbReference type="Proteomes" id="UP000886787"/>
    </source>
</evidence>
<keyword evidence="8" id="KW-0106">Calcium</keyword>
<comment type="cofactor">
    <cofactor evidence="2">
        <name>Ca(2+)</name>
        <dbReference type="ChEBI" id="CHEBI:29108"/>
    </cofactor>
</comment>
<evidence type="ECO:0000256" key="12">
    <source>
        <dbReference type="RuleBase" id="RU361134"/>
    </source>
</evidence>
<evidence type="ECO:0000256" key="13">
    <source>
        <dbReference type="SAM" id="MobiDB-lite"/>
    </source>
</evidence>
<dbReference type="InterPro" id="IPR006047">
    <property type="entry name" value="GH13_cat_dom"/>
</dbReference>